<dbReference type="PANTHER" id="PTHR44227:SF3">
    <property type="entry name" value="PROTEIN O-MANNOSYL-TRANSFERASE TMTC4"/>
    <property type="match status" value="1"/>
</dbReference>
<dbReference type="KEGG" id="aagg:ETAA8_59810"/>
<feature type="repeat" description="TPR" evidence="3">
    <location>
        <begin position="557"/>
        <end position="590"/>
    </location>
</feature>
<evidence type="ECO:0000256" key="1">
    <source>
        <dbReference type="ARBA" id="ARBA00022737"/>
    </source>
</evidence>
<dbReference type="SMART" id="SM00028">
    <property type="entry name" value="TPR"/>
    <property type="match status" value="4"/>
</dbReference>
<dbReference type="PANTHER" id="PTHR44227">
    <property type="match status" value="1"/>
</dbReference>
<protein>
    <submittedName>
        <fullName evidence="5">Lipoprotein NlpI</fullName>
    </submittedName>
</protein>
<feature type="transmembrane region" description="Helical" evidence="4">
    <location>
        <begin position="252"/>
        <end position="273"/>
    </location>
</feature>
<dbReference type="InterPro" id="IPR019734">
    <property type="entry name" value="TPR_rpt"/>
</dbReference>
<feature type="repeat" description="TPR" evidence="3">
    <location>
        <begin position="523"/>
        <end position="556"/>
    </location>
</feature>
<feature type="transmembrane region" description="Helical" evidence="4">
    <location>
        <begin position="176"/>
        <end position="193"/>
    </location>
</feature>
<proteinExistence type="predicted"/>
<keyword evidence="5" id="KW-0449">Lipoprotein</keyword>
<feature type="transmembrane region" description="Helical" evidence="4">
    <location>
        <begin position="149"/>
        <end position="170"/>
    </location>
</feature>
<gene>
    <name evidence="5" type="ORF">ETAA8_59810</name>
</gene>
<dbReference type="Pfam" id="PF13432">
    <property type="entry name" value="TPR_16"/>
    <property type="match status" value="2"/>
</dbReference>
<dbReference type="SUPFAM" id="SSF48452">
    <property type="entry name" value="TPR-like"/>
    <property type="match status" value="1"/>
</dbReference>
<dbReference type="OrthoDB" id="232771at2"/>
<dbReference type="EMBL" id="CP036274">
    <property type="protein sequence ID" value="QDU30832.1"/>
    <property type="molecule type" value="Genomic_DNA"/>
</dbReference>
<evidence type="ECO:0000313" key="5">
    <source>
        <dbReference type="EMBL" id="QDU30832.1"/>
    </source>
</evidence>
<keyword evidence="2 3" id="KW-0802">TPR repeat</keyword>
<evidence type="ECO:0000313" key="6">
    <source>
        <dbReference type="Proteomes" id="UP000315017"/>
    </source>
</evidence>
<name>A0A517YKT0_9BACT</name>
<feature type="transmembrane region" description="Helical" evidence="4">
    <location>
        <begin position="322"/>
        <end position="340"/>
    </location>
</feature>
<feature type="transmembrane region" description="Helical" evidence="4">
    <location>
        <begin position="375"/>
        <end position="395"/>
    </location>
</feature>
<evidence type="ECO:0000256" key="3">
    <source>
        <dbReference type="PROSITE-ProRule" id="PRU00339"/>
    </source>
</evidence>
<organism evidence="5 6">
    <name type="scientific">Anatilimnocola aggregata</name>
    <dbReference type="NCBI Taxonomy" id="2528021"/>
    <lineage>
        <taxon>Bacteria</taxon>
        <taxon>Pseudomonadati</taxon>
        <taxon>Planctomycetota</taxon>
        <taxon>Planctomycetia</taxon>
        <taxon>Pirellulales</taxon>
        <taxon>Pirellulaceae</taxon>
        <taxon>Anatilimnocola</taxon>
    </lineage>
</organism>
<keyword evidence="1" id="KW-0677">Repeat</keyword>
<dbReference type="RefSeq" id="WP_145096934.1">
    <property type="nucleotide sequence ID" value="NZ_CP036274.1"/>
</dbReference>
<keyword evidence="6" id="KW-1185">Reference proteome</keyword>
<feature type="transmembrane region" description="Helical" evidence="4">
    <location>
        <begin position="415"/>
        <end position="433"/>
    </location>
</feature>
<dbReference type="Proteomes" id="UP000315017">
    <property type="component" value="Chromosome"/>
</dbReference>
<feature type="transmembrane region" description="Helical" evidence="4">
    <location>
        <begin position="346"/>
        <end position="363"/>
    </location>
</feature>
<dbReference type="AlphaFoldDB" id="A0A517YKT0"/>
<reference evidence="5 6" key="1">
    <citation type="submission" date="2019-02" db="EMBL/GenBank/DDBJ databases">
        <title>Deep-cultivation of Planctomycetes and their phenomic and genomic characterization uncovers novel biology.</title>
        <authorList>
            <person name="Wiegand S."/>
            <person name="Jogler M."/>
            <person name="Boedeker C."/>
            <person name="Pinto D."/>
            <person name="Vollmers J."/>
            <person name="Rivas-Marin E."/>
            <person name="Kohn T."/>
            <person name="Peeters S.H."/>
            <person name="Heuer A."/>
            <person name="Rast P."/>
            <person name="Oberbeckmann S."/>
            <person name="Bunk B."/>
            <person name="Jeske O."/>
            <person name="Meyerdierks A."/>
            <person name="Storesund J.E."/>
            <person name="Kallscheuer N."/>
            <person name="Luecker S."/>
            <person name="Lage O.M."/>
            <person name="Pohl T."/>
            <person name="Merkel B.J."/>
            <person name="Hornburger P."/>
            <person name="Mueller R.-W."/>
            <person name="Bruemmer F."/>
            <person name="Labrenz M."/>
            <person name="Spormann A.M."/>
            <person name="Op den Camp H."/>
            <person name="Overmann J."/>
            <person name="Amann R."/>
            <person name="Jetten M.S.M."/>
            <person name="Mascher T."/>
            <person name="Medema M.H."/>
            <person name="Devos D.P."/>
            <person name="Kaster A.-K."/>
            <person name="Ovreas L."/>
            <person name="Rohde M."/>
            <person name="Galperin M.Y."/>
            <person name="Jogler C."/>
        </authorList>
    </citation>
    <scope>NUCLEOTIDE SEQUENCE [LARGE SCALE GENOMIC DNA]</scope>
    <source>
        <strain evidence="5 6">ETA_A8</strain>
    </source>
</reference>
<keyword evidence="4" id="KW-0472">Membrane</keyword>
<feature type="transmembrane region" description="Helical" evidence="4">
    <location>
        <begin position="27"/>
        <end position="45"/>
    </location>
</feature>
<dbReference type="InterPro" id="IPR011990">
    <property type="entry name" value="TPR-like_helical_dom_sf"/>
</dbReference>
<dbReference type="InterPro" id="IPR052346">
    <property type="entry name" value="O-mannosyl-transferase_TMTC"/>
</dbReference>
<sequence length="648" mass="71454">MSKRLRQPIRPATSRVGSLPRRDTCNWCDLAAIACIVAAGALAYANSFEGAFVFDDIGSIVENSTIRDLTDLPAIFWSPPRGGTTTDGRPILNLSLALNYAIHGLDVQGYHALNLALHIGNALLIWLILLEVFNSPQIPERLRSLQRTLAFSVALLWVVHPLTTAAVTYTVQRAEVLMATFYLLTMFCFLRGCRAKQAKYRWFIAATVLCLIGQGTKEVAATAPLALLLIDVAVVSGSWAETFRARRFWHTLNFLTLLGTVAVVISQGGRSGTIEVERHADRWAYLFLQTQHLLNYVRLCFWPAPLVFDYGDVIPALDWSQVPAFLLVSAIGLLFVWLFWRNPVAGLPGVLFFVILAPTSSFVPVATQVAAIHRMYLPLMLVLTGCATLVATALTLRTEQQAPNVDGAARHSEQWLIALTCCLAVVLGMLTFARNEAFRNAQSLWQDTVLKVPTNVRACSALAKARLEDGQTEGITSIFSAAVASPRAVDALVARAEMLASLNQFDLAEQDCRAALKLDPRSDQAYNSLGVIAFIRGENAQAMEYFDEAIRLFPRAETYLRNRGNLFVRLEQLSAARRDYNAALAVRPSDTESHFLLALLDYKEGRLQSAAVGFRLATYYNANYQKAQQSLAVVEEELRRGGAASPTP</sequence>
<accession>A0A517YKT0</accession>
<feature type="transmembrane region" description="Helical" evidence="4">
    <location>
        <begin position="110"/>
        <end position="129"/>
    </location>
</feature>
<dbReference type="PROSITE" id="PS50005">
    <property type="entry name" value="TPR"/>
    <property type="match status" value="2"/>
</dbReference>
<evidence type="ECO:0000256" key="4">
    <source>
        <dbReference type="SAM" id="Phobius"/>
    </source>
</evidence>
<keyword evidence="4" id="KW-1133">Transmembrane helix</keyword>
<evidence type="ECO:0000256" key="2">
    <source>
        <dbReference type="ARBA" id="ARBA00022803"/>
    </source>
</evidence>
<keyword evidence="4" id="KW-0812">Transmembrane</keyword>
<dbReference type="Gene3D" id="1.25.40.10">
    <property type="entry name" value="Tetratricopeptide repeat domain"/>
    <property type="match status" value="1"/>
</dbReference>